<feature type="transmembrane region" description="Helical" evidence="6">
    <location>
        <begin position="171"/>
        <end position="191"/>
    </location>
</feature>
<dbReference type="EMBL" id="LT670818">
    <property type="protein sequence ID" value="SHH36682.1"/>
    <property type="molecule type" value="Genomic_DNA"/>
</dbReference>
<gene>
    <name evidence="7" type="ORF">SAMN05444169_7086</name>
</gene>
<feature type="transmembrane region" description="Helical" evidence="6">
    <location>
        <begin position="12"/>
        <end position="30"/>
    </location>
</feature>
<dbReference type="GO" id="GO:0015658">
    <property type="term" value="F:branched-chain amino acid transmembrane transporter activity"/>
    <property type="evidence" value="ECO:0007669"/>
    <property type="project" value="InterPro"/>
</dbReference>
<accession>A0A1M5SDK6</accession>
<dbReference type="AlphaFoldDB" id="A0A1M5SDK6"/>
<organism evidence="7 8">
    <name type="scientific">Bradyrhizobium erythrophlei</name>
    <dbReference type="NCBI Taxonomy" id="1437360"/>
    <lineage>
        <taxon>Bacteria</taxon>
        <taxon>Pseudomonadati</taxon>
        <taxon>Pseudomonadota</taxon>
        <taxon>Alphaproteobacteria</taxon>
        <taxon>Hyphomicrobiales</taxon>
        <taxon>Nitrobacteraceae</taxon>
        <taxon>Bradyrhizobium</taxon>
    </lineage>
</organism>
<sequence>MEPHRRRLETIWSPIVLIAIVAVVVALGQFSGAESVTLTINEMLIRMVVVIGVYTFVGNTGILSFGQVAFMCIGAYAAGWAAGPPAWKQLMLTGLPAFLNETQYPFIVAVLGGGLLATVIAALFGAAIIRLTGIAASIATFAFLAAVNSLYSNWDSVTAGASSIIGIPTVANSWVFFAYVAFAIICAALFQQSRVGLMVRASRDDEIAAKSVAINVVHVRLSAFVLSAFLVGLGGGLYAHFLGVISVDVFYLNLTFLTLAMLIIGGSGSLSGAVIGTLFVTLIVEILRKFEAGVTIQSHILGLPRYSQEIGLGIVLALVLVLRPSGLTNGSEIPCPFSRLSMRPSRSEQETLTSS</sequence>
<dbReference type="Proteomes" id="UP000190675">
    <property type="component" value="Chromosome I"/>
</dbReference>
<dbReference type="GO" id="GO:0005886">
    <property type="term" value="C:plasma membrane"/>
    <property type="evidence" value="ECO:0007669"/>
    <property type="project" value="UniProtKB-SubCell"/>
</dbReference>
<evidence type="ECO:0000313" key="8">
    <source>
        <dbReference type="Proteomes" id="UP000190675"/>
    </source>
</evidence>
<evidence type="ECO:0000256" key="4">
    <source>
        <dbReference type="ARBA" id="ARBA00022989"/>
    </source>
</evidence>
<evidence type="ECO:0000256" key="1">
    <source>
        <dbReference type="ARBA" id="ARBA00004651"/>
    </source>
</evidence>
<feature type="transmembrane region" description="Helical" evidence="6">
    <location>
        <begin position="64"/>
        <end position="83"/>
    </location>
</feature>
<keyword evidence="4 6" id="KW-1133">Transmembrane helix</keyword>
<dbReference type="CDD" id="cd06581">
    <property type="entry name" value="TM_PBP1_LivM_like"/>
    <property type="match status" value="1"/>
</dbReference>
<feature type="transmembrane region" description="Helical" evidence="6">
    <location>
        <begin position="212"/>
        <end position="239"/>
    </location>
</feature>
<dbReference type="InterPro" id="IPR001851">
    <property type="entry name" value="ABC_transp_permease"/>
</dbReference>
<feature type="transmembrane region" description="Helical" evidence="6">
    <location>
        <begin position="259"/>
        <end position="284"/>
    </location>
</feature>
<evidence type="ECO:0000256" key="6">
    <source>
        <dbReference type="SAM" id="Phobius"/>
    </source>
</evidence>
<dbReference type="PANTHER" id="PTHR30482:SF10">
    <property type="entry name" value="HIGH-AFFINITY BRANCHED-CHAIN AMINO ACID TRANSPORT PROTEIN BRAE"/>
    <property type="match status" value="1"/>
</dbReference>
<feature type="transmembrane region" description="Helical" evidence="6">
    <location>
        <begin position="36"/>
        <end position="57"/>
    </location>
</feature>
<dbReference type="Pfam" id="PF02653">
    <property type="entry name" value="BPD_transp_2"/>
    <property type="match status" value="1"/>
</dbReference>
<keyword evidence="5 6" id="KW-0472">Membrane</keyword>
<comment type="subcellular location">
    <subcellularLocation>
        <location evidence="1">Cell membrane</location>
        <topology evidence="1">Multi-pass membrane protein</topology>
    </subcellularLocation>
</comment>
<feature type="transmembrane region" description="Helical" evidence="6">
    <location>
        <begin position="131"/>
        <end position="151"/>
    </location>
</feature>
<dbReference type="PANTHER" id="PTHR30482">
    <property type="entry name" value="HIGH-AFFINITY BRANCHED-CHAIN AMINO ACID TRANSPORT SYSTEM PERMEASE"/>
    <property type="match status" value="1"/>
</dbReference>
<evidence type="ECO:0000313" key="7">
    <source>
        <dbReference type="EMBL" id="SHH36682.1"/>
    </source>
</evidence>
<dbReference type="InterPro" id="IPR043428">
    <property type="entry name" value="LivM-like"/>
</dbReference>
<evidence type="ECO:0000256" key="5">
    <source>
        <dbReference type="ARBA" id="ARBA00023136"/>
    </source>
</evidence>
<evidence type="ECO:0000256" key="2">
    <source>
        <dbReference type="ARBA" id="ARBA00022475"/>
    </source>
</evidence>
<protein>
    <submittedName>
        <fullName evidence="7">Amino acid/amide ABC transporter membrane protein 2, HAAT family</fullName>
    </submittedName>
</protein>
<evidence type="ECO:0000256" key="3">
    <source>
        <dbReference type="ARBA" id="ARBA00022692"/>
    </source>
</evidence>
<name>A0A1M5SDK6_9BRAD</name>
<reference evidence="7 8" key="1">
    <citation type="submission" date="2016-11" db="EMBL/GenBank/DDBJ databases">
        <authorList>
            <person name="Jaros S."/>
            <person name="Januszkiewicz K."/>
            <person name="Wedrychowicz H."/>
        </authorList>
    </citation>
    <scope>NUCLEOTIDE SEQUENCE [LARGE SCALE GENOMIC DNA]</scope>
    <source>
        <strain evidence="7 8">GAS242</strain>
    </source>
</reference>
<feature type="transmembrane region" description="Helical" evidence="6">
    <location>
        <begin position="103"/>
        <end position="124"/>
    </location>
</feature>
<keyword evidence="2" id="KW-1003">Cell membrane</keyword>
<proteinExistence type="predicted"/>
<keyword evidence="3 6" id="KW-0812">Transmembrane</keyword>